<evidence type="ECO:0000256" key="6">
    <source>
        <dbReference type="PROSITE-ProRule" id="PRU00176"/>
    </source>
</evidence>
<dbReference type="CDD" id="cd12281">
    <property type="entry name" value="RRM1_TatSF1_like"/>
    <property type="match status" value="1"/>
</dbReference>
<keyword evidence="5" id="KW-0508">mRNA splicing</keyword>
<dbReference type="InterPro" id="IPR000504">
    <property type="entry name" value="RRM_dom"/>
</dbReference>
<feature type="region of interest" description="Disordered" evidence="7">
    <location>
        <begin position="170"/>
        <end position="212"/>
    </location>
</feature>
<accession>A0A7S3ALH0</accession>
<keyword evidence="3" id="KW-0677">Repeat</keyword>
<dbReference type="PANTHER" id="PTHR15608">
    <property type="entry name" value="SPLICING FACTOR U2AF-ASSOCIATED PROTEIN 2"/>
    <property type="match status" value="1"/>
</dbReference>
<dbReference type="InterPro" id="IPR034393">
    <property type="entry name" value="TatSF1-like"/>
</dbReference>
<evidence type="ECO:0000256" key="2">
    <source>
        <dbReference type="ARBA" id="ARBA00022664"/>
    </source>
</evidence>
<dbReference type="SMART" id="SM00360">
    <property type="entry name" value="RRM"/>
    <property type="match status" value="2"/>
</dbReference>
<keyword evidence="2" id="KW-0507">mRNA processing</keyword>
<dbReference type="InterPro" id="IPR025640">
    <property type="entry name" value="GYF_2"/>
</dbReference>
<dbReference type="GO" id="GO:0005686">
    <property type="term" value="C:U2 snRNP"/>
    <property type="evidence" value="ECO:0007669"/>
    <property type="project" value="TreeGrafter"/>
</dbReference>
<dbReference type="Gene3D" id="3.30.70.330">
    <property type="match status" value="2"/>
</dbReference>
<dbReference type="GO" id="GO:0000398">
    <property type="term" value="P:mRNA splicing, via spliceosome"/>
    <property type="evidence" value="ECO:0007669"/>
    <property type="project" value="InterPro"/>
</dbReference>
<dbReference type="EMBL" id="HBHX01016508">
    <property type="protein sequence ID" value="CAE0108583.1"/>
    <property type="molecule type" value="Transcribed_RNA"/>
</dbReference>
<dbReference type="Pfam" id="PF00076">
    <property type="entry name" value="RRM_1"/>
    <property type="match status" value="1"/>
</dbReference>
<protein>
    <recommendedName>
        <fullName evidence="8">RRM domain-containing protein</fullName>
    </recommendedName>
</protein>
<comment type="similarity">
    <text evidence="1">Belongs to the HTATSF1 family.</text>
</comment>
<dbReference type="Pfam" id="PF14237">
    <property type="entry name" value="GYF_2"/>
    <property type="match status" value="2"/>
</dbReference>
<sequence length="498" mass="54746">MESHDSERESGLETEYYYSMPGRPALGPCTLAQLRVLWMSGHIVGDTPLWQDGMSAWLPSRDIPAVAAALQQLPQPPQLAAAGELWFCADSDSARPRGGLTTQQVGVLLQNGEIDGLTQVWRQGMAEWCELGKIDELKAVLIKLEPDDQDHEAAHAAQAWQEQQFEAFDPSDELDPLPSTKLPDKAAMPDGRPSRPSPAAEGAKPKRVRKKAPKFVQDGRSNIYVNGIPPSAGEEELVECFKVAGLLKTDPSTGRPRIKRYMDEQGRPKQDALITFLKPESVPLAVTLRDGFEMQPGAVLTVQPAKFEMRGEVKIKQHRFGKDEMLLRKKQKLVEQRQLAQWEDGLLTGADGKRQCTVVLFGLFSADEAAAADAAFYANRKQDVEVECRKAGEIEKVTLFEGSERGAAAVRFKTADDAEKCVAMMNERQFGTSQLSCELYDGVSDYRVKPACTVLGEGAAGTAMGDGAESVEDQMRNLDGFAEWLEADSTDEEVEAED</sequence>
<dbReference type="AlphaFoldDB" id="A0A7S3ALH0"/>
<keyword evidence="4 6" id="KW-0694">RNA-binding</keyword>
<dbReference type="GO" id="GO:0005684">
    <property type="term" value="C:U2-type spliceosomal complex"/>
    <property type="evidence" value="ECO:0007669"/>
    <property type="project" value="TreeGrafter"/>
</dbReference>
<feature type="domain" description="RRM" evidence="8">
    <location>
        <begin position="221"/>
        <end position="307"/>
    </location>
</feature>
<evidence type="ECO:0000256" key="1">
    <source>
        <dbReference type="ARBA" id="ARBA00007747"/>
    </source>
</evidence>
<dbReference type="SUPFAM" id="SSF54928">
    <property type="entry name" value="RNA-binding domain, RBD"/>
    <property type="match status" value="2"/>
</dbReference>
<dbReference type="PROSITE" id="PS50102">
    <property type="entry name" value="RRM"/>
    <property type="match status" value="1"/>
</dbReference>
<evidence type="ECO:0000259" key="8">
    <source>
        <dbReference type="PROSITE" id="PS50102"/>
    </source>
</evidence>
<gene>
    <name evidence="9" type="ORF">HERI1096_LOCUS9243</name>
</gene>
<evidence type="ECO:0000256" key="3">
    <source>
        <dbReference type="ARBA" id="ARBA00022737"/>
    </source>
</evidence>
<reference evidence="9" key="1">
    <citation type="submission" date="2021-01" db="EMBL/GenBank/DDBJ databases">
        <authorList>
            <person name="Corre E."/>
            <person name="Pelletier E."/>
            <person name="Niang G."/>
            <person name="Scheremetjew M."/>
            <person name="Finn R."/>
            <person name="Kale V."/>
            <person name="Holt S."/>
            <person name="Cochrane G."/>
            <person name="Meng A."/>
            <person name="Brown T."/>
            <person name="Cohen L."/>
        </authorList>
    </citation>
    <scope>NUCLEOTIDE SEQUENCE</scope>
    <source>
        <strain evidence="9">CCMP281</strain>
    </source>
</reference>
<evidence type="ECO:0000313" key="9">
    <source>
        <dbReference type="EMBL" id="CAE0108583.1"/>
    </source>
</evidence>
<evidence type="ECO:0000256" key="7">
    <source>
        <dbReference type="SAM" id="MobiDB-lite"/>
    </source>
</evidence>
<dbReference type="InterPro" id="IPR035979">
    <property type="entry name" value="RBD_domain_sf"/>
</dbReference>
<name>A0A7S3ALH0_9EUKA</name>
<dbReference type="InterPro" id="IPR034392">
    <property type="entry name" value="TatSF1-like_RRM1"/>
</dbReference>
<proteinExistence type="inferred from homology"/>
<evidence type="ECO:0000256" key="4">
    <source>
        <dbReference type="ARBA" id="ARBA00022884"/>
    </source>
</evidence>
<organism evidence="9">
    <name type="scientific">Haptolina ericina</name>
    <dbReference type="NCBI Taxonomy" id="156174"/>
    <lineage>
        <taxon>Eukaryota</taxon>
        <taxon>Haptista</taxon>
        <taxon>Haptophyta</taxon>
        <taxon>Prymnesiophyceae</taxon>
        <taxon>Prymnesiales</taxon>
        <taxon>Prymnesiaceae</taxon>
        <taxon>Haptolina</taxon>
    </lineage>
</organism>
<dbReference type="PANTHER" id="PTHR15608:SF0">
    <property type="entry name" value="HIV TAT-SPECIFIC FACTOR 1"/>
    <property type="match status" value="1"/>
</dbReference>
<dbReference type="InterPro" id="IPR012677">
    <property type="entry name" value="Nucleotide-bd_a/b_plait_sf"/>
</dbReference>
<dbReference type="GO" id="GO:0003723">
    <property type="term" value="F:RNA binding"/>
    <property type="evidence" value="ECO:0007669"/>
    <property type="project" value="UniProtKB-UniRule"/>
</dbReference>
<dbReference type="FunFam" id="3.30.70.330:FF:000105">
    <property type="entry name" value="HIV Tat-specific factor 1 homolog"/>
    <property type="match status" value="1"/>
</dbReference>
<evidence type="ECO:0000256" key="5">
    <source>
        <dbReference type="ARBA" id="ARBA00023187"/>
    </source>
</evidence>